<comment type="subcellular location">
    <subcellularLocation>
        <location evidence="1">Cell membrane</location>
        <topology evidence="1">Multi-pass membrane protein</topology>
    </subcellularLocation>
</comment>
<feature type="domain" description="Major facilitator superfamily (MFS) profile" evidence="9">
    <location>
        <begin position="10"/>
        <end position="467"/>
    </location>
</feature>
<dbReference type="CDD" id="cd17321">
    <property type="entry name" value="MFS_MMR_MDR_like"/>
    <property type="match status" value="1"/>
</dbReference>
<dbReference type="PANTHER" id="PTHR42718:SF9">
    <property type="entry name" value="MAJOR FACILITATOR SUPERFAMILY MULTIDRUG TRANSPORTER MFSC"/>
    <property type="match status" value="1"/>
</dbReference>
<feature type="transmembrane region" description="Helical" evidence="8">
    <location>
        <begin position="389"/>
        <end position="409"/>
    </location>
</feature>
<feature type="transmembrane region" description="Helical" evidence="8">
    <location>
        <begin position="291"/>
        <end position="316"/>
    </location>
</feature>
<feature type="transmembrane region" description="Helical" evidence="8">
    <location>
        <begin position="48"/>
        <end position="65"/>
    </location>
</feature>
<dbReference type="Proteomes" id="UP000176288">
    <property type="component" value="Chromosome"/>
</dbReference>
<evidence type="ECO:0000256" key="3">
    <source>
        <dbReference type="ARBA" id="ARBA00022448"/>
    </source>
</evidence>
<feature type="transmembrane region" description="Helical" evidence="8">
    <location>
        <begin position="134"/>
        <end position="156"/>
    </location>
</feature>
<dbReference type="PRINTS" id="PR01036">
    <property type="entry name" value="TCRTETB"/>
</dbReference>
<evidence type="ECO:0000256" key="7">
    <source>
        <dbReference type="ARBA" id="ARBA00023136"/>
    </source>
</evidence>
<feature type="transmembrane region" description="Helical" evidence="8">
    <location>
        <begin position="429"/>
        <end position="450"/>
    </location>
</feature>
<feature type="transmembrane region" description="Helical" evidence="8">
    <location>
        <begin position="356"/>
        <end position="377"/>
    </location>
</feature>
<name>A0A1D9MMG2_9ACTO</name>
<sequence length="540" mass="56041">METNPNRWKALGVLALAVSLIVIDGTIVNVALPTMIRELPLNFTQAQWVTTLYNLIFAALLITTGRLGDSFGRRNTLTFGIVLFALGSALAGFATGANSLLLARAIQGVGGAFVLPATLSTVNATFQGRERAKAFGIWGATISGAAAAGPLLGGWLTTSFNWRWIFGINLPVAVLLLIGAYLWVPQTKETDEVAPGVVITPLNFKTFDYLGFLFSVLGMGGVVFGLVEGRTLGWLSAKAGTWAENWSLSPAPIAIAVGLVSLVLFVVWELKRAQAGQNLLLDVRLFKISSFSWGNIAALVVAMGEFGLLFVLPLYLQNVLGLSPIRSGFVLAVMALGSFLAGGLAAPLAHKIGAVGVARLGLVLETIGVALTALVITPTSPTWHVDLPLAIYGFGLGLASAQLTSTILVEVPRAQSGQGSATQSTVRQLGSALGVAIIATIMASSISAAAEGSLSGVNGLPVPAAEKIEASVAPSAGSIIPQLREGVGKANRIPPQARAEIADKLSDAFVSGSKTPLWAGVAFMALGVVATTQLPRKKAD</sequence>
<organism evidence="10 11">
    <name type="scientific">Boudabousia tangfeifanii</name>
    <dbReference type="NCBI Taxonomy" id="1912795"/>
    <lineage>
        <taxon>Bacteria</taxon>
        <taxon>Bacillati</taxon>
        <taxon>Actinomycetota</taxon>
        <taxon>Actinomycetes</taxon>
        <taxon>Actinomycetales</taxon>
        <taxon>Actinomycetaceae</taxon>
        <taxon>Boudabousia</taxon>
    </lineage>
</organism>
<dbReference type="SUPFAM" id="SSF103473">
    <property type="entry name" value="MFS general substrate transporter"/>
    <property type="match status" value="2"/>
</dbReference>
<dbReference type="NCBIfam" id="TIGR00711">
    <property type="entry name" value="efflux_EmrB"/>
    <property type="match status" value="1"/>
</dbReference>
<dbReference type="PANTHER" id="PTHR42718">
    <property type="entry name" value="MAJOR FACILITATOR SUPERFAMILY MULTIDRUG TRANSPORTER MFSC"/>
    <property type="match status" value="1"/>
</dbReference>
<evidence type="ECO:0000313" key="10">
    <source>
        <dbReference type="EMBL" id="AOZ73496.1"/>
    </source>
</evidence>
<dbReference type="EMBL" id="CP017812">
    <property type="protein sequence ID" value="AOZ73496.1"/>
    <property type="molecule type" value="Genomic_DNA"/>
</dbReference>
<evidence type="ECO:0000259" key="9">
    <source>
        <dbReference type="PROSITE" id="PS50850"/>
    </source>
</evidence>
<keyword evidence="3" id="KW-0813">Transport</keyword>
<keyword evidence="11" id="KW-1185">Reference proteome</keyword>
<feature type="transmembrane region" description="Helical" evidence="8">
    <location>
        <begin position="209"/>
        <end position="227"/>
    </location>
</feature>
<dbReference type="InterPro" id="IPR020846">
    <property type="entry name" value="MFS_dom"/>
</dbReference>
<dbReference type="InterPro" id="IPR036259">
    <property type="entry name" value="MFS_trans_sf"/>
</dbReference>
<dbReference type="GO" id="GO:0022857">
    <property type="term" value="F:transmembrane transporter activity"/>
    <property type="evidence" value="ECO:0007669"/>
    <property type="project" value="InterPro"/>
</dbReference>
<protein>
    <recommendedName>
        <fullName evidence="9">Major facilitator superfamily (MFS) profile domain-containing protein</fullName>
    </recommendedName>
</protein>
<evidence type="ECO:0000256" key="1">
    <source>
        <dbReference type="ARBA" id="ARBA00004651"/>
    </source>
</evidence>
<feature type="transmembrane region" description="Helical" evidence="8">
    <location>
        <begin position="162"/>
        <end position="184"/>
    </location>
</feature>
<evidence type="ECO:0000256" key="6">
    <source>
        <dbReference type="ARBA" id="ARBA00022989"/>
    </source>
</evidence>
<keyword evidence="6 8" id="KW-1133">Transmembrane helix</keyword>
<dbReference type="InterPro" id="IPR004638">
    <property type="entry name" value="EmrB-like"/>
</dbReference>
<evidence type="ECO:0000256" key="5">
    <source>
        <dbReference type="ARBA" id="ARBA00022692"/>
    </source>
</evidence>
<evidence type="ECO:0000256" key="2">
    <source>
        <dbReference type="ARBA" id="ARBA00008537"/>
    </source>
</evidence>
<keyword evidence="4" id="KW-1003">Cell membrane</keyword>
<keyword evidence="5 8" id="KW-0812">Transmembrane</keyword>
<feature type="transmembrane region" description="Helical" evidence="8">
    <location>
        <begin position="77"/>
        <end position="95"/>
    </location>
</feature>
<dbReference type="PROSITE" id="PS50850">
    <property type="entry name" value="MFS"/>
    <property type="match status" value="1"/>
</dbReference>
<dbReference type="Gene3D" id="1.20.1720.10">
    <property type="entry name" value="Multidrug resistance protein D"/>
    <property type="match status" value="1"/>
</dbReference>
<feature type="transmembrane region" description="Helical" evidence="8">
    <location>
        <begin position="12"/>
        <end position="36"/>
    </location>
</feature>
<evidence type="ECO:0000256" key="4">
    <source>
        <dbReference type="ARBA" id="ARBA00022475"/>
    </source>
</evidence>
<gene>
    <name evidence="10" type="ORF">BK816_05945</name>
</gene>
<feature type="transmembrane region" description="Helical" evidence="8">
    <location>
        <begin position="517"/>
        <end position="534"/>
    </location>
</feature>
<dbReference type="InterPro" id="IPR011701">
    <property type="entry name" value="MFS"/>
</dbReference>
<dbReference type="Pfam" id="PF07690">
    <property type="entry name" value="MFS_1"/>
    <property type="match status" value="1"/>
</dbReference>
<dbReference type="GO" id="GO:0005886">
    <property type="term" value="C:plasma membrane"/>
    <property type="evidence" value="ECO:0007669"/>
    <property type="project" value="UniProtKB-SubCell"/>
</dbReference>
<feature type="transmembrane region" description="Helical" evidence="8">
    <location>
        <begin position="247"/>
        <end position="270"/>
    </location>
</feature>
<evidence type="ECO:0000313" key="11">
    <source>
        <dbReference type="Proteomes" id="UP000176288"/>
    </source>
</evidence>
<proteinExistence type="inferred from homology"/>
<dbReference type="Gene3D" id="1.20.1250.20">
    <property type="entry name" value="MFS general substrate transporter like domains"/>
    <property type="match status" value="1"/>
</dbReference>
<keyword evidence="7 8" id="KW-0472">Membrane</keyword>
<dbReference type="KEGG" id="avu:BK816_05945"/>
<evidence type="ECO:0000256" key="8">
    <source>
        <dbReference type="SAM" id="Phobius"/>
    </source>
</evidence>
<accession>A0A1D9MMG2</accession>
<feature type="transmembrane region" description="Helical" evidence="8">
    <location>
        <begin position="328"/>
        <end position="349"/>
    </location>
</feature>
<dbReference type="AlphaFoldDB" id="A0A1D9MMG2"/>
<reference evidence="10 11" key="1">
    <citation type="submission" date="2016-10" db="EMBL/GenBank/DDBJ databases">
        <title>Actinomyces aegypiusis sp. nov., isolated from the Aegypius monachus in Qinghai Tibet Plateau China.</title>
        <authorList>
            <person name="Wang Y."/>
        </authorList>
    </citation>
    <scope>NUCLEOTIDE SEQUENCE [LARGE SCALE GENOMIC DNA]</scope>
    <source>
        <strain evidence="10 11">VUL4_3</strain>
    </source>
</reference>
<feature type="transmembrane region" description="Helical" evidence="8">
    <location>
        <begin position="101"/>
        <end position="122"/>
    </location>
</feature>
<comment type="similarity">
    <text evidence="2">Belongs to the major facilitator superfamily. EmrB family.</text>
</comment>